<protein>
    <recommendedName>
        <fullName evidence="5">Secreted protein</fullName>
    </recommendedName>
</protein>
<organism evidence="3 4">
    <name type="scientific">Pleuronectes platessa</name>
    <name type="common">European plaice</name>
    <dbReference type="NCBI Taxonomy" id="8262"/>
    <lineage>
        <taxon>Eukaryota</taxon>
        <taxon>Metazoa</taxon>
        <taxon>Chordata</taxon>
        <taxon>Craniata</taxon>
        <taxon>Vertebrata</taxon>
        <taxon>Euteleostomi</taxon>
        <taxon>Actinopterygii</taxon>
        <taxon>Neopterygii</taxon>
        <taxon>Teleostei</taxon>
        <taxon>Neoteleostei</taxon>
        <taxon>Acanthomorphata</taxon>
        <taxon>Carangaria</taxon>
        <taxon>Pleuronectiformes</taxon>
        <taxon>Pleuronectoidei</taxon>
        <taxon>Pleuronectidae</taxon>
        <taxon>Pleuronectes</taxon>
    </lineage>
</organism>
<keyword evidence="4" id="KW-1185">Reference proteome</keyword>
<feature type="chain" id="PRO_5040312369" description="Secreted protein" evidence="2">
    <location>
        <begin position="28"/>
        <end position="158"/>
    </location>
</feature>
<evidence type="ECO:0000256" key="2">
    <source>
        <dbReference type="SAM" id="SignalP"/>
    </source>
</evidence>
<keyword evidence="2" id="KW-0732">Signal</keyword>
<evidence type="ECO:0000313" key="3">
    <source>
        <dbReference type="EMBL" id="CAB1449097.1"/>
    </source>
</evidence>
<gene>
    <name evidence="3" type="ORF">PLEPLA_LOCUS36777</name>
</gene>
<proteinExistence type="predicted"/>
<feature type="region of interest" description="Disordered" evidence="1">
    <location>
        <begin position="57"/>
        <end position="82"/>
    </location>
</feature>
<evidence type="ECO:0008006" key="5">
    <source>
        <dbReference type="Google" id="ProtNLM"/>
    </source>
</evidence>
<accession>A0A9N7VGQ9</accession>
<feature type="signal peptide" evidence="2">
    <location>
        <begin position="1"/>
        <end position="27"/>
    </location>
</feature>
<evidence type="ECO:0000313" key="4">
    <source>
        <dbReference type="Proteomes" id="UP001153269"/>
    </source>
</evidence>
<dbReference type="Proteomes" id="UP001153269">
    <property type="component" value="Unassembled WGS sequence"/>
</dbReference>
<evidence type="ECO:0000256" key="1">
    <source>
        <dbReference type="SAM" id="MobiDB-lite"/>
    </source>
</evidence>
<comment type="caution">
    <text evidence="3">The sequence shown here is derived from an EMBL/GenBank/DDBJ whole genome shotgun (WGS) entry which is preliminary data.</text>
</comment>
<name>A0A9N7VGQ9_PLEPL</name>
<dbReference type="EMBL" id="CADEAL010004001">
    <property type="protein sequence ID" value="CAB1449097.1"/>
    <property type="molecule type" value="Genomic_DNA"/>
</dbReference>
<sequence length="158" mass="16944">MGSSLHYYTALSPLWLWLSARCHVSAAIHSVSVRATEDGGWLRQRSACPHACPIAHPASRLTGSPEQLQSEEERKRRRRGRGGGGCLCVCLLGVWKKGVSVTGHTGPKVQHLLPFMACAVTREEAAGIQEMSVMGAGKHQLVSGTVSFGGCGPQMRQP</sequence>
<dbReference type="AlphaFoldDB" id="A0A9N7VGQ9"/>
<reference evidence="3" key="1">
    <citation type="submission" date="2020-03" db="EMBL/GenBank/DDBJ databases">
        <authorList>
            <person name="Weist P."/>
        </authorList>
    </citation>
    <scope>NUCLEOTIDE SEQUENCE</scope>
</reference>